<name>A0A7X2SZN3_ENTAG</name>
<evidence type="ECO:0000313" key="1">
    <source>
        <dbReference type="EMBL" id="MSE19591.1"/>
    </source>
</evidence>
<gene>
    <name evidence="1" type="ORF">GKC49_32160</name>
</gene>
<dbReference type="AlphaFoldDB" id="A0A7X2SZN3"/>
<protein>
    <submittedName>
        <fullName evidence="1">Phosphate ABC transporter permease</fullName>
    </submittedName>
</protein>
<evidence type="ECO:0000313" key="2">
    <source>
        <dbReference type="Proteomes" id="UP000461948"/>
    </source>
</evidence>
<comment type="caution">
    <text evidence="1">The sequence shown here is derived from an EMBL/GenBank/DDBJ whole genome shotgun (WGS) entry which is preliminary data.</text>
</comment>
<dbReference type="EMBL" id="WKLC01002962">
    <property type="protein sequence ID" value="MSE19591.1"/>
    <property type="molecule type" value="Genomic_DNA"/>
</dbReference>
<feature type="non-terminal residue" evidence="1">
    <location>
        <position position="1"/>
    </location>
</feature>
<organism evidence="1 2">
    <name type="scientific">Enterobacter agglomerans</name>
    <name type="common">Erwinia herbicola</name>
    <name type="synonym">Pantoea agglomerans</name>
    <dbReference type="NCBI Taxonomy" id="549"/>
    <lineage>
        <taxon>Bacteria</taxon>
        <taxon>Pseudomonadati</taxon>
        <taxon>Pseudomonadota</taxon>
        <taxon>Gammaproteobacteria</taxon>
        <taxon>Enterobacterales</taxon>
        <taxon>Erwiniaceae</taxon>
        <taxon>Pantoea</taxon>
        <taxon>Pantoea agglomerans group</taxon>
    </lineage>
</organism>
<proteinExistence type="predicted"/>
<accession>A0A7X2SZN3</accession>
<dbReference type="Proteomes" id="UP000461948">
    <property type="component" value="Unassembled WGS sequence"/>
</dbReference>
<feature type="non-terminal residue" evidence="1">
    <location>
        <position position="81"/>
    </location>
</feature>
<sequence>ALTPPPGEIVRSADEQTLLLNMQGALTLMQPTADQQWRFPLGDKPFHLPDGAVTKMALTPPPGEIVRSADEQTLLLNMQGA</sequence>
<reference evidence="1 2" key="1">
    <citation type="submission" date="2019-11" db="EMBL/GenBank/DDBJ databases">
        <title>Draft Genome Sequence of Plant Growth-Promoting Rhizosphere-Associated Bacteria.</title>
        <authorList>
            <person name="Vasilyev I.Y."/>
            <person name="Radchenko V."/>
            <person name="Ilnitskaya E.V."/>
        </authorList>
    </citation>
    <scope>NUCLEOTIDE SEQUENCE [LARGE SCALE GENOMIC DNA]</scope>
    <source>
        <strain evidence="1 2">VRA_MhP_f</strain>
    </source>
</reference>